<sequence length="506" mass="55761">MTTLQTPARRLFNKFFFSFFKILEILLLSKSDPAKLRTPAVGSLTGKARLGAGTRPVRLAKWHRKRRAPRRPEDPASACLTWFDWFGRRLRHLASWSGDSQRPQREKPTGRPVSLHCGRPQSFFLCDWQTQRLQGPAPRLGCARNGRGQSGRAQRSAPARPAPPAAGALPGARRADEEVAAGSPRANWLPGWQLRRGSERGAARTAAGPAATGRGRCRHAPGQVWPRAPATEGGRSLAGARARPRSPEPRLSPAPSRTAAGRSVGPGWAGAPSGAAPTWPASYLGGARGKAVGSGGSAPGAHLSVASAALPRETRAGASVTNGGKTTLAKRLQKHLPNCSIISQDDFFKPESEIETDKNGFLQYDVLEALNMEKMMSAVSCWMENPRHTQQSTDRNEEISILIIEGFLLFNYKPFDPIWNRSYFLTVPYEECKRRRSTRVYEPPDPPGYFDGHVWPMYLKHRREMEDIAWEVGMAAILFLRCIRPRFPGLSGNSVWQISFNKSFSA</sequence>
<evidence type="ECO:0000256" key="6">
    <source>
        <dbReference type="ARBA" id="ARBA00022777"/>
    </source>
</evidence>
<keyword evidence="6" id="KW-0418">Kinase</keyword>
<dbReference type="GO" id="GO:0005524">
    <property type="term" value="F:ATP binding"/>
    <property type="evidence" value="ECO:0007669"/>
    <property type="project" value="UniProtKB-KW"/>
</dbReference>
<keyword evidence="5" id="KW-0547">Nucleotide-binding</keyword>
<evidence type="ECO:0000256" key="5">
    <source>
        <dbReference type="ARBA" id="ARBA00022741"/>
    </source>
</evidence>
<dbReference type="GO" id="GO:0050262">
    <property type="term" value="F:ribosylnicotinamide kinase activity"/>
    <property type="evidence" value="ECO:0007669"/>
    <property type="project" value="UniProtKB-EC"/>
</dbReference>
<comment type="similarity">
    <text evidence="11">Belongs to the uridine kinase family. NRK subfamily.</text>
</comment>
<dbReference type="GO" id="GO:0034355">
    <property type="term" value="P:NAD+ biosynthetic process via the salvage pathway"/>
    <property type="evidence" value="ECO:0007669"/>
    <property type="project" value="UniProtKB-ARBA"/>
</dbReference>
<dbReference type="InterPro" id="IPR027417">
    <property type="entry name" value="P-loop_NTPase"/>
</dbReference>
<evidence type="ECO:0000313" key="13">
    <source>
        <dbReference type="Ensembl" id="ENSOCUP00000038726.1"/>
    </source>
</evidence>
<comment type="catalytic activity">
    <reaction evidence="10">
        <text>beta-D-ribosylnicotinate + ATP = nicotinate beta-D-ribonucleotide + ADP + H(+)</text>
        <dbReference type="Rhea" id="RHEA:25568"/>
        <dbReference type="ChEBI" id="CHEBI:15378"/>
        <dbReference type="ChEBI" id="CHEBI:30616"/>
        <dbReference type="ChEBI" id="CHEBI:57502"/>
        <dbReference type="ChEBI" id="CHEBI:58527"/>
        <dbReference type="ChEBI" id="CHEBI:456216"/>
        <dbReference type="EC" id="2.7.1.173"/>
    </reaction>
</comment>
<keyword evidence="8" id="KW-0460">Magnesium</keyword>
<organism evidence="13 14">
    <name type="scientific">Oryctolagus cuniculus</name>
    <name type="common">Rabbit</name>
    <dbReference type="NCBI Taxonomy" id="9986"/>
    <lineage>
        <taxon>Eukaryota</taxon>
        <taxon>Metazoa</taxon>
        <taxon>Chordata</taxon>
        <taxon>Craniata</taxon>
        <taxon>Vertebrata</taxon>
        <taxon>Euteleostomi</taxon>
        <taxon>Mammalia</taxon>
        <taxon>Eutheria</taxon>
        <taxon>Euarchontoglires</taxon>
        <taxon>Glires</taxon>
        <taxon>Lagomorpha</taxon>
        <taxon>Leporidae</taxon>
        <taxon>Oryctolagus</taxon>
    </lineage>
</organism>
<dbReference type="GO" id="GO:0006741">
    <property type="term" value="P:NADP+ biosynthetic process"/>
    <property type="evidence" value="ECO:0007669"/>
    <property type="project" value="UniProtKB-ARBA"/>
</dbReference>
<evidence type="ECO:0000256" key="2">
    <source>
        <dbReference type="ARBA" id="ARBA00022642"/>
    </source>
</evidence>
<comment type="pathway">
    <text evidence="1">Cofactor biosynthesis; NAD(+) biosynthesis.</text>
</comment>
<evidence type="ECO:0000256" key="12">
    <source>
        <dbReference type="SAM" id="MobiDB-lite"/>
    </source>
</evidence>
<evidence type="ECO:0008006" key="15">
    <source>
        <dbReference type="Google" id="ProtNLM"/>
    </source>
</evidence>
<dbReference type="Pfam" id="PF13238">
    <property type="entry name" value="AAA_18"/>
    <property type="match status" value="1"/>
</dbReference>
<feature type="compositionally biased region" description="Low complexity" evidence="12">
    <location>
        <begin position="265"/>
        <end position="276"/>
    </location>
</feature>
<evidence type="ECO:0000313" key="14">
    <source>
        <dbReference type="Proteomes" id="UP000001811"/>
    </source>
</evidence>
<evidence type="ECO:0000256" key="3">
    <source>
        <dbReference type="ARBA" id="ARBA00022679"/>
    </source>
</evidence>
<reference evidence="13" key="2">
    <citation type="submission" date="2025-08" db="UniProtKB">
        <authorList>
            <consortium name="Ensembl"/>
        </authorList>
    </citation>
    <scope>IDENTIFICATION</scope>
    <source>
        <strain evidence="13">Thorbecke</strain>
    </source>
</reference>
<dbReference type="AlphaFoldDB" id="A0A5F9CYM7"/>
<keyword evidence="2" id="KW-0662">Pyridine nucleotide biosynthesis</keyword>
<dbReference type="Ensembl" id="ENSOCUT00000035925.1">
    <property type="protein sequence ID" value="ENSOCUP00000038726.1"/>
    <property type="gene ID" value="ENSOCUG00000017026.4"/>
</dbReference>
<feature type="region of interest" description="Disordered" evidence="12">
    <location>
        <begin position="136"/>
        <end position="276"/>
    </location>
</feature>
<keyword evidence="14" id="KW-1185">Reference proteome</keyword>
<reference evidence="13" key="3">
    <citation type="submission" date="2025-09" db="UniProtKB">
        <authorList>
            <consortium name="Ensembl"/>
        </authorList>
    </citation>
    <scope>IDENTIFICATION</scope>
    <source>
        <strain evidence="13">Thorbecke</strain>
    </source>
</reference>
<dbReference type="Gene3D" id="3.40.50.300">
    <property type="entry name" value="P-loop containing nucleotide triphosphate hydrolases"/>
    <property type="match status" value="1"/>
</dbReference>
<dbReference type="SMR" id="A0A5F9CYM7"/>
<dbReference type="Bgee" id="ENSOCUG00000017026">
    <property type="expression patterns" value="Expressed in liver and 15 other cell types or tissues"/>
</dbReference>
<dbReference type="Proteomes" id="UP000001811">
    <property type="component" value="Chromosome 1"/>
</dbReference>
<keyword evidence="3" id="KW-0808">Transferase</keyword>
<gene>
    <name evidence="13" type="primary">NMRK1</name>
</gene>
<dbReference type="GO" id="GO:0061769">
    <property type="term" value="F:nicotinate riboside kinase activity"/>
    <property type="evidence" value="ECO:0007669"/>
    <property type="project" value="UniProtKB-ARBA"/>
</dbReference>
<evidence type="ECO:0000256" key="8">
    <source>
        <dbReference type="ARBA" id="ARBA00022842"/>
    </source>
</evidence>
<evidence type="ECO:0000256" key="1">
    <source>
        <dbReference type="ARBA" id="ARBA00004790"/>
    </source>
</evidence>
<evidence type="ECO:0000256" key="7">
    <source>
        <dbReference type="ARBA" id="ARBA00022840"/>
    </source>
</evidence>
<comment type="catalytic activity">
    <reaction evidence="9">
        <text>beta-nicotinamide D-riboside + ATP = beta-nicotinamide D-ribonucleotide + ADP + H(+)</text>
        <dbReference type="Rhea" id="RHEA:14017"/>
        <dbReference type="ChEBI" id="CHEBI:14649"/>
        <dbReference type="ChEBI" id="CHEBI:15378"/>
        <dbReference type="ChEBI" id="CHEBI:15927"/>
        <dbReference type="ChEBI" id="CHEBI:30616"/>
        <dbReference type="ChEBI" id="CHEBI:456216"/>
        <dbReference type="EC" id="2.7.1.22"/>
    </reaction>
</comment>
<evidence type="ECO:0000256" key="4">
    <source>
        <dbReference type="ARBA" id="ARBA00022723"/>
    </source>
</evidence>
<proteinExistence type="inferred from homology"/>
<dbReference type="STRING" id="9986.ENSOCUP00000038726"/>
<dbReference type="GO" id="GO:0005829">
    <property type="term" value="C:cytosol"/>
    <property type="evidence" value="ECO:0007669"/>
    <property type="project" value="UniProtKB-ARBA"/>
</dbReference>
<feature type="region of interest" description="Disordered" evidence="12">
    <location>
        <begin position="96"/>
        <end position="116"/>
    </location>
</feature>
<dbReference type="GeneTree" id="ENSGT00940000159384"/>
<dbReference type="GO" id="GO:0046872">
    <property type="term" value="F:metal ion binding"/>
    <property type="evidence" value="ECO:0007669"/>
    <property type="project" value="UniProtKB-KW"/>
</dbReference>
<dbReference type="PANTHER" id="PTHR10285">
    <property type="entry name" value="URIDINE KINASE"/>
    <property type="match status" value="1"/>
</dbReference>
<protein>
    <recommendedName>
        <fullName evidence="15">Nicotinamide riboside kinase 1</fullName>
    </recommendedName>
</protein>
<keyword evidence="4" id="KW-0479">Metal-binding</keyword>
<name>A0A5F9CYM7_RABIT</name>
<accession>A0A5F9CYM7</accession>
<feature type="compositionally biased region" description="Low complexity" evidence="12">
    <location>
        <begin position="151"/>
        <end position="172"/>
    </location>
</feature>
<dbReference type="EMBL" id="AAGW02048480">
    <property type="status" value="NOT_ANNOTATED_CDS"/>
    <property type="molecule type" value="Genomic_DNA"/>
</dbReference>
<feature type="compositionally biased region" description="Low complexity" evidence="12">
    <location>
        <begin position="203"/>
        <end position="214"/>
    </location>
</feature>
<keyword evidence="7" id="KW-0067">ATP-binding</keyword>
<dbReference type="SUPFAM" id="SSF52540">
    <property type="entry name" value="P-loop containing nucleoside triphosphate hydrolases"/>
    <property type="match status" value="1"/>
</dbReference>
<reference evidence="13 14" key="1">
    <citation type="journal article" date="2011" name="Nature">
        <title>A high-resolution map of human evolutionary constraint using 29 mammals.</title>
        <authorList>
            <person name="Lindblad-Toh K."/>
            <person name="Garber M."/>
            <person name="Zuk O."/>
            <person name="Lin M.F."/>
            <person name="Parker B.J."/>
            <person name="Washietl S."/>
            <person name="Kheradpour P."/>
            <person name="Ernst J."/>
            <person name="Jordan G."/>
            <person name="Mauceli E."/>
            <person name="Ward L.D."/>
            <person name="Lowe C.B."/>
            <person name="Holloway A.K."/>
            <person name="Clamp M."/>
            <person name="Gnerre S."/>
            <person name="Alfoldi J."/>
            <person name="Beal K."/>
            <person name="Chang J."/>
            <person name="Clawson H."/>
            <person name="Cuff J."/>
            <person name="Di Palma F."/>
            <person name="Fitzgerald S."/>
            <person name="Flicek P."/>
            <person name="Guttman M."/>
            <person name="Hubisz M.J."/>
            <person name="Jaffe D.B."/>
            <person name="Jungreis I."/>
            <person name="Kent W.J."/>
            <person name="Kostka D."/>
            <person name="Lara M."/>
            <person name="Martins A.L."/>
            <person name="Massingham T."/>
            <person name="Moltke I."/>
            <person name="Raney B.J."/>
            <person name="Rasmussen M.D."/>
            <person name="Robinson J."/>
            <person name="Stark A."/>
            <person name="Vilella A.J."/>
            <person name="Wen J."/>
            <person name="Xie X."/>
            <person name="Zody M.C."/>
            <person name="Baldwin J."/>
            <person name="Bloom T."/>
            <person name="Chin C.W."/>
            <person name="Heiman D."/>
            <person name="Nicol R."/>
            <person name="Nusbaum C."/>
            <person name="Young S."/>
            <person name="Wilkinson J."/>
            <person name="Worley K.C."/>
            <person name="Kovar C.L."/>
            <person name="Muzny D.M."/>
            <person name="Gibbs R.A."/>
            <person name="Cree A."/>
            <person name="Dihn H.H."/>
            <person name="Fowler G."/>
            <person name="Jhangiani S."/>
            <person name="Joshi V."/>
            <person name="Lee S."/>
            <person name="Lewis L.R."/>
            <person name="Nazareth L.V."/>
            <person name="Okwuonu G."/>
            <person name="Santibanez J."/>
            <person name="Warren W.C."/>
            <person name="Mardis E.R."/>
            <person name="Weinstock G.M."/>
            <person name="Wilson R.K."/>
            <person name="Delehaunty K."/>
            <person name="Dooling D."/>
            <person name="Fronik C."/>
            <person name="Fulton L."/>
            <person name="Fulton B."/>
            <person name="Graves T."/>
            <person name="Minx P."/>
            <person name="Sodergren E."/>
            <person name="Birney E."/>
            <person name="Margulies E.H."/>
            <person name="Herrero J."/>
            <person name="Green E.D."/>
            <person name="Haussler D."/>
            <person name="Siepel A."/>
            <person name="Goldman N."/>
            <person name="Pollard K.S."/>
            <person name="Pedersen J.S."/>
            <person name="Lander E.S."/>
            <person name="Kellis M."/>
        </authorList>
    </citation>
    <scope>NUCLEOTIDE SEQUENCE [LARGE SCALE GENOMIC DNA]</scope>
    <source>
        <strain evidence="13 14">Thorbecke inbred</strain>
    </source>
</reference>
<dbReference type="CDD" id="cd02024">
    <property type="entry name" value="NRK1"/>
    <property type="match status" value="1"/>
</dbReference>
<evidence type="ECO:0000256" key="10">
    <source>
        <dbReference type="ARBA" id="ARBA00051194"/>
    </source>
</evidence>
<evidence type="ECO:0000256" key="11">
    <source>
        <dbReference type="ARBA" id="ARBA00060898"/>
    </source>
</evidence>
<dbReference type="FunFam" id="3.40.50.300:FF:000853">
    <property type="entry name" value="Nicotinamide riboside kinase 1"/>
    <property type="match status" value="1"/>
</dbReference>
<dbReference type="InParanoid" id="A0A5F9CYM7"/>
<evidence type="ECO:0000256" key="9">
    <source>
        <dbReference type="ARBA" id="ARBA00050738"/>
    </source>
</evidence>